<feature type="domain" description="Ion transport" evidence="6">
    <location>
        <begin position="36"/>
        <end position="142"/>
    </location>
</feature>
<dbReference type="Pfam" id="PF00520">
    <property type="entry name" value="Ion_trans"/>
    <property type="match status" value="1"/>
</dbReference>
<feature type="non-terminal residue" evidence="7">
    <location>
        <position position="1"/>
    </location>
</feature>
<evidence type="ECO:0000256" key="2">
    <source>
        <dbReference type="ARBA" id="ARBA00022692"/>
    </source>
</evidence>
<dbReference type="InterPro" id="IPR005821">
    <property type="entry name" value="Ion_trans_dom"/>
</dbReference>
<accession>X6N4N9</accession>
<keyword evidence="3 5" id="KW-1133">Transmembrane helix</keyword>
<feature type="transmembrane region" description="Helical" evidence="5">
    <location>
        <begin position="85"/>
        <end position="103"/>
    </location>
</feature>
<name>X6N4N9_RETFI</name>
<keyword evidence="4 5" id="KW-0472">Membrane</keyword>
<feature type="transmembrane region" description="Helical" evidence="5">
    <location>
        <begin position="115"/>
        <end position="139"/>
    </location>
</feature>
<keyword evidence="8" id="KW-1185">Reference proteome</keyword>
<keyword evidence="2 5" id="KW-0812">Transmembrane</keyword>
<dbReference type="GO" id="GO:0005216">
    <property type="term" value="F:monoatomic ion channel activity"/>
    <property type="evidence" value="ECO:0007669"/>
    <property type="project" value="InterPro"/>
</dbReference>
<evidence type="ECO:0000313" key="8">
    <source>
        <dbReference type="Proteomes" id="UP000023152"/>
    </source>
</evidence>
<organism evidence="7 8">
    <name type="scientific">Reticulomyxa filosa</name>
    <dbReference type="NCBI Taxonomy" id="46433"/>
    <lineage>
        <taxon>Eukaryota</taxon>
        <taxon>Sar</taxon>
        <taxon>Rhizaria</taxon>
        <taxon>Retaria</taxon>
        <taxon>Foraminifera</taxon>
        <taxon>Monothalamids</taxon>
        <taxon>Reticulomyxidae</taxon>
        <taxon>Reticulomyxa</taxon>
    </lineage>
</organism>
<dbReference type="EMBL" id="ASPP01012763">
    <property type="protein sequence ID" value="ETO20287.1"/>
    <property type="molecule type" value="Genomic_DNA"/>
</dbReference>
<evidence type="ECO:0000256" key="3">
    <source>
        <dbReference type="ARBA" id="ARBA00022989"/>
    </source>
</evidence>
<protein>
    <recommendedName>
        <fullName evidence="6">Ion transport domain-containing protein</fullName>
    </recommendedName>
</protein>
<evidence type="ECO:0000256" key="1">
    <source>
        <dbReference type="ARBA" id="ARBA00004141"/>
    </source>
</evidence>
<feature type="transmembrane region" description="Helical" evidence="5">
    <location>
        <begin position="36"/>
        <end position="64"/>
    </location>
</feature>
<dbReference type="SUPFAM" id="SSF81324">
    <property type="entry name" value="Voltage-gated potassium channels"/>
    <property type="match status" value="1"/>
</dbReference>
<comment type="caution">
    <text evidence="7">The sequence shown here is derived from an EMBL/GenBank/DDBJ whole genome shotgun (WGS) entry which is preliminary data.</text>
</comment>
<sequence length="170" mass="19493">KKGPLMNRFLFVCLDRFWTDLKTYNMTFRRLLSDRIGALINVLVVVFGMLFIAHIVGCGWYALGKRSGHYSWIDAKNYGRKPTKFMYIVSLYWAVVTLSTTGFGDITPQNEKETAFSTLVVFIGTCIFAYLIGQTGAFVSSINRSTAQMNERLNEAYVMLCYVYIICIFY</sequence>
<dbReference type="GO" id="GO:0016020">
    <property type="term" value="C:membrane"/>
    <property type="evidence" value="ECO:0007669"/>
    <property type="project" value="UniProtKB-SubCell"/>
</dbReference>
<dbReference type="AlphaFoldDB" id="X6N4N9"/>
<proteinExistence type="predicted"/>
<dbReference type="Gene3D" id="1.10.287.70">
    <property type="match status" value="1"/>
</dbReference>
<evidence type="ECO:0000259" key="6">
    <source>
        <dbReference type="Pfam" id="PF00520"/>
    </source>
</evidence>
<dbReference type="PANTHER" id="PTHR47823">
    <property type="entry name" value="ION_TRANS DOMAIN-CONTAINING PROTEIN"/>
    <property type="match status" value="1"/>
</dbReference>
<reference evidence="7 8" key="1">
    <citation type="journal article" date="2013" name="Curr. Biol.">
        <title>The Genome of the Foraminiferan Reticulomyxa filosa.</title>
        <authorList>
            <person name="Glockner G."/>
            <person name="Hulsmann N."/>
            <person name="Schleicher M."/>
            <person name="Noegel A.A."/>
            <person name="Eichinger L."/>
            <person name="Gallinger C."/>
            <person name="Pawlowski J."/>
            <person name="Sierra R."/>
            <person name="Euteneuer U."/>
            <person name="Pillet L."/>
            <person name="Moustafa A."/>
            <person name="Platzer M."/>
            <person name="Groth M."/>
            <person name="Szafranski K."/>
            <person name="Schliwa M."/>
        </authorList>
    </citation>
    <scope>NUCLEOTIDE SEQUENCE [LARGE SCALE GENOMIC DNA]</scope>
</reference>
<comment type="subcellular location">
    <subcellularLocation>
        <location evidence="1">Membrane</location>
        <topology evidence="1">Multi-pass membrane protein</topology>
    </subcellularLocation>
</comment>
<dbReference type="OrthoDB" id="432483at2759"/>
<evidence type="ECO:0000256" key="4">
    <source>
        <dbReference type="ARBA" id="ARBA00023136"/>
    </source>
</evidence>
<evidence type="ECO:0000313" key="7">
    <source>
        <dbReference type="EMBL" id="ETO20287.1"/>
    </source>
</evidence>
<evidence type="ECO:0000256" key="5">
    <source>
        <dbReference type="SAM" id="Phobius"/>
    </source>
</evidence>
<dbReference type="PANTHER" id="PTHR47823:SF9">
    <property type="entry name" value="CHROMOSOME UNDETERMINED SCAFFOLD_10, WHOLE GENOME SHOTGUN SEQUENCE"/>
    <property type="match status" value="1"/>
</dbReference>
<gene>
    <name evidence="7" type="ORF">RFI_16930</name>
</gene>
<dbReference type="Proteomes" id="UP000023152">
    <property type="component" value="Unassembled WGS sequence"/>
</dbReference>